<organism evidence="1 2">
    <name type="scientific">Solemya pervernicosa gill symbiont</name>
    <dbReference type="NCBI Taxonomy" id="642797"/>
    <lineage>
        <taxon>Bacteria</taxon>
        <taxon>Pseudomonadati</taxon>
        <taxon>Pseudomonadota</taxon>
        <taxon>Gammaproteobacteria</taxon>
        <taxon>sulfur-oxidizing symbionts</taxon>
    </lineage>
</organism>
<dbReference type="OrthoDB" id="5784750at2"/>
<dbReference type="AlphaFoldDB" id="A0A1T2L050"/>
<keyword evidence="2" id="KW-1185">Reference proteome</keyword>
<gene>
    <name evidence="1" type="ORF">BOW53_15575</name>
</gene>
<evidence type="ECO:0000313" key="1">
    <source>
        <dbReference type="EMBL" id="OOZ38434.1"/>
    </source>
</evidence>
<reference evidence="1 2" key="1">
    <citation type="submission" date="2016-11" db="EMBL/GenBank/DDBJ databases">
        <title>Mixed transmission modes and dynamic genome evolution in an obligate animal-bacterial symbiosis.</title>
        <authorList>
            <person name="Russell S.L."/>
            <person name="Corbett-Detig R.B."/>
            <person name="Cavanaugh C.M."/>
        </authorList>
    </citation>
    <scope>NUCLEOTIDE SEQUENCE [LARGE SCALE GENOMIC DNA]</scope>
    <source>
        <strain evidence="1">Sveles-Q1</strain>
    </source>
</reference>
<dbReference type="Proteomes" id="UP000191110">
    <property type="component" value="Unassembled WGS sequence"/>
</dbReference>
<sequence>MTTHHPLDSDYTLLEQPGGTTLRCRFSGRFDGEDVVWDATLMTLGQAGAARNFIEIGELSGQGRSITIALHVHCIDIPTLRKAIIMVRNYKRLRLGRHEYGPANSENKS</sequence>
<proteinExistence type="predicted"/>
<name>A0A1T2L050_9GAMM</name>
<comment type="caution">
    <text evidence="1">The sequence shown here is derived from an EMBL/GenBank/DDBJ whole genome shotgun (WGS) entry which is preliminary data.</text>
</comment>
<protein>
    <submittedName>
        <fullName evidence="1">Uncharacterized protein</fullName>
    </submittedName>
</protein>
<dbReference type="RefSeq" id="WP_078485009.1">
    <property type="nucleotide sequence ID" value="NZ_MPRL01000092.1"/>
</dbReference>
<dbReference type="EMBL" id="MPRL01000092">
    <property type="protein sequence ID" value="OOZ38434.1"/>
    <property type="molecule type" value="Genomic_DNA"/>
</dbReference>
<accession>A0A1T2L050</accession>
<evidence type="ECO:0000313" key="2">
    <source>
        <dbReference type="Proteomes" id="UP000191110"/>
    </source>
</evidence>